<evidence type="ECO:0000313" key="1">
    <source>
        <dbReference type="EMBL" id="MBK1633962.1"/>
    </source>
</evidence>
<organism evidence="1 2">
    <name type="scientific">Thiohalocapsa halophila</name>
    <dbReference type="NCBI Taxonomy" id="69359"/>
    <lineage>
        <taxon>Bacteria</taxon>
        <taxon>Pseudomonadati</taxon>
        <taxon>Pseudomonadota</taxon>
        <taxon>Gammaproteobacteria</taxon>
        <taxon>Chromatiales</taxon>
        <taxon>Chromatiaceae</taxon>
        <taxon>Thiohalocapsa</taxon>
    </lineage>
</organism>
<sequence>MARLADYMRDVATLLGETEHVHFVRVDPGSALLVQSVEHESLHNVQARLRADFAQGEGEAEALRAYRNIDKRLAEDNASGALFEPDGAEVIRFPGRETPQPLTFGAFTQPGTLDGVLIRIGGKDDSVPVWLQQDEALYKCTATREMACRLAPQLFKAELRVQGSGRWERNAEGAWHLKKFSISAFEVLDDTPLPAVVERLRQVPGSGWKETQDPYAVLRGLRGDAERWSG</sequence>
<gene>
    <name evidence="1" type="ORF">CKO31_25195</name>
</gene>
<dbReference type="Proteomes" id="UP000748752">
    <property type="component" value="Unassembled WGS sequence"/>
</dbReference>
<dbReference type="EMBL" id="NRRV01000162">
    <property type="protein sequence ID" value="MBK1633962.1"/>
    <property type="molecule type" value="Genomic_DNA"/>
</dbReference>
<accession>A0ABS1CPU8</accession>
<reference evidence="1 2" key="1">
    <citation type="journal article" date="2020" name="Microorganisms">
        <title>Osmotic Adaptation and Compatible Solute Biosynthesis of Phototrophic Bacteria as Revealed from Genome Analyses.</title>
        <authorList>
            <person name="Imhoff J.F."/>
            <person name="Rahn T."/>
            <person name="Kunzel S."/>
            <person name="Keller A."/>
            <person name="Neulinger S.C."/>
        </authorList>
    </citation>
    <scope>NUCLEOTIDE SEQUENCE [LARGE SCALE GENOMIC DNA]</scope>
    <source>
        <strain evidence="1 2">DSM 6210</strain>
    </source>
</reference>
<evidence type="ECO:0000313" key="2">
    <source>
        <dbReference type="Proteomes" id="UP000748752"/>
    </source>
</evidence>
<protein>
    <submittedName>
        <fullName evidence="1">Uncharacterized protein</fullName>
    </submittedName>
</protein>
<keyword evidence="2" id="KW-1185">Reference proteome</keyword>
<proteinExistence type="predicted"/>
<comment type="caution">
    <text evidence="1">The sequence shown here is derived from an EMBL/GenBank/DDBJ whole genome shotgun (WGS) entry which is preliminary data.</text>
</comment>
<name>A0ABS1CPU8_9GAMM</name>